<keyword evidence="1" id="KW-0472">Membrane</keyword>
<dbReference type="EMBL" id="LT985188">
    <property type="protein sequence ID" value="SPD86457.1"/>
    <property type="molecule type" value="Genomic_DNA"/>
</dbReference>
<gene>
    <name evidence="2" type="ORF">MPLG2_1421</name>
</gene>
<evidence type="ECO:0000313" key="3">
    <source>
        <dbReference type="Proteomes" id="UP000238164"/>
    </source>
</evidence>
<keyword evidence="1" id="KW-0812">Transmembrane</keyword>
<evidence type="ECO:0000256" key="1">
    <source>
        <dbReference type="SAM" id="Phobius"/>
    </source>
</evidence>
<organism evidence="2 3">
    <name type="scientific">Micropruina glycogenica</name>
    <dbReference type="NCBI Taxonomy" id="75385"/>
    <lineage>
        <taxon>Bacteria</taxon>
        <taxon>Bacillati</taxon>
        <taxon>Actinomycetota</taxon>
        <taxon>Actinomycetes</taxon>
        <taxon>Propionibacteriales</taxon>
        <taxon>Nocardioidaceae</taxon>
        <taxon>Micropruina</taxon>
    </lineage>
</organism>
<keyword evidence="1" id="KW-1133">Transmembrane helix</keyword>
<evidence type="ECO:0000313" key="2">
    <source>
        <dbReference type="EMBL" id="SPD86457.1"/>
    </source>
</evidence>
<feature type="transmembrane region" description="Helical" evidence="1">
    <location>
        <begin position="61"/>
        <end position="82"/>
    </location>
</feature>
<dbReference type="Proteomes" id="UP000238164">
    <property type="component" value="Chromosome 1"/>
</dbReference>
<evidence type="ECO:0008006" key="4">
    <source>
        <dbReference type="Google" id="ProtNLM"/>
    </source>
</evidence>
<dbReference type="AlphaFoldDB" id="A0A2N9JEB0"/>
<name>A0A2N9JEB0_9ACTN</name>
<reference evidence="2 3" key="1">
    <citation type="submission" date="2018-02" db="EMBL/GenBank/DDBJ databases">
        <authorList>
            <person name="Cohen D.B."/>
            <person name="Kent A.D."/>
        </authorList>
    </citation>
    <scope>NUCLEOTIDE SEQUENCE [LARGE SCALE GENOMIC DNA]</scope>
    <source>
        <strain evidence="2">1</strain>
    </source>
</reference>
<dbReference type="RefSeq" id="WP_105185430.1">
    <property type="nucleotide sequence ID" value="NZ_LT985188.1"/>
</dbReference>
<dbReference type="OrthoDB" id="3822522at2"/>
<protein>
    <recommendedName>
        <fullName evidence="4">CU044_5270 family protein</fullName>
    </recommendedName>
</protein>
<accession>A0A2N9JEB0</accession>
<sequence>MTLHISDDQAMDAVVASRPETDAIDNAWYVGRREQVLRRVLATPHVNQPAAPARPPRATRWGLVAAAAALLAAGGLFAQMLAPIGNPGSPQAAQALDRLAAAVPATPVIPNGSYELTVYEDAGIAESDNGPDAYATTRSTWTAADGWAWAHQTGDEPAYYIFSPAPRNYDLNAVTADPAVMETYLRARVTGSSSVEEALFEAVKETLIFTPTPAATRAASIRMLARVPGVTVTENTTDPKGRPATKVALVDEQHRPGVVNAIYLDPATTQLVAELGTQNGQPYYTCIYTERRIVKSLPDDIIKTLGADRIEKSIP</sequence>
<dbReference type="KEGG" id="mgg:MPLG2_1421"/>
<keyword evidence="3" id="KW-1185">Reference proteome</keyword>
<proteinExistence type="predicted"/>